<dbReference type="GO" id="GO:0008270">
    <property type="term" value="F:zinc ion binding"/>
    <property type="evidence" value="ECO:0007669"/>
    <property type="project" value="UniProtKB-KW"/>
</dbReference>
<feature type="non-terminal residue" evidence="3">
    <location>
        <position position="277"/>
    </location>
</feature>
<dbReference type="GO" id="GO:0003676">
    <property type="term" value="F:nucleic acid binding"/>
    <property type="evidence" value="ECO:0007669"/>
    <property type="project" value="InterPro"/>
</dbReference>
<keyword evidence="1" id="KW-0862">Zinc</keyword>
<dbReference type="Pfam" id="PF00098">
    <property type="entry name" value="zf-CCHC"/>
    <property type="match status" value="1"/>
</dbReference>
<keyword evidence="1" id="KW-0863">Zinc-finger</keyword>
<reference evidence="3 4" key="1">
    <citation type="submission" date="2019-08" db="EMBL/GenBank/DDBJ databases">
        <title>The genome of the soybean aphid Biotype 1, its phylome, world population structure and adaptation to the North American continent.</title>
        <authorList>
            <person name="Giordano R."/>
            <person name="Donthu R.K."/>
            <person name="Hernandez A.G."/>
            <person name="Wright C.L."/>
            <person name="Zimin A.V."/>
        </authorList>
    </citation>
    <scope>NUCLEOTIDE SEQUENCE [LARGE SCALE GENOMIC DNA]</scope>
    <source>
        <tissue evidence="3">Whole aphids</tissue>
    </source>
</reference>
<proteinExistence type="predicted"/>
<dbReference type="Gene3D" id="4.10.60.10">
    <property type="entry name" value="Zinc finger, CCHC-type"/>
    <property type="match status" value="1"/>
</dbReference>
<keyword evidence="4" id="KW-1185">Reference proteome</keyword>
<dbReference type="OrthoDB" id="6628913at2759"/>
<sequence length="277" mass="32239">MRVYSIIFTTSLNSDEKLDYRFRQIVEGLYSRDLCNYLLARNHLSENELLSDLRAFDTVNVVHGVNQSKNNKVNQHLTTNYRPAYSSAKSSNNRKQKDLSQITCFNCKSLGHFANMCPTRICQKCHNLGHSERSCTELFHQQNDGIGENVSLLERSPPCIVPPYMISLTIKYLNGRNFLSHPRIILGVENGQFLINFNNKSDNISFEEILSINFNDENNDNLEIIDFSRTIDNNEDNNDNKVYPEMIIQLKSDKIFYFKPRRLSFYEKECLQKILDN</sequence>
<protein>
    <recommendedName>
        <fullName evidence="2">CCHC-type domain-containing protein</fullName>
    </recommendedName>
</protein>
<evidence type="ECO:0000256" key="1">
    <source>
        <dbReference type="PROSITE-ProRule" id="PRU00047"/>
    </source>
</evidence>
<organism evidence="3 4">
    <name type="scientific">Aphis glycines</name>
    <name type="common">Soybean aphid</name>
    <dbReference type="NCBI Taxonomy" id="307491"/>
    <lineage>
        <taxon>Eukaryota</taxon>
        <taxon>Metazoa</taxon>
        <taxon>Ecdysozoa</taxon>
        <taxon>Arthropoda</taxon>
        <taxon>Hexapoda</taxon>
        <taxon>Insecta</taxon>
        <taxon>Pterygota</taxon>
        <taxon>Neoptera</taxon>
        <taxon>Paraneoptera</taxon>
        <taxon>Hemiptera</taxon>
        <taxon>Sternorrhyncha</taxon>
        <taxon>Aphidomorpha</taxon>
        <taxon>Aphidoidea</taxon>
        <taxon>Aphididae</taxon>
        <taxon>Aphidini</taxon>
        <taxon>Aphis</taxon>
        <taxon>Aphis</taxon>
    </lineage>
</organism>
<dbReference type="InterPro" id="IPR001878">
    <property type="entry name" value="Znf_CCHC"/>
</dbReference>
<evidence type="ECO:0000313" key="4">
    <source>
        <dbReference type="Proteomes" id="UP000475862"/>
    </source>
</evidence>
<dbReference type="InterPro" id="IPR036875">
    <property type="entry name" value="Znf_CCHC_sf"/>
</dbReference>
<dbReference type="Proteomes" id="UP000475862">
    <property type="component" value="Unassembled WGS sequence"/>
</dbReference>
<name>A0A6G0T612_APHGL</name>
<dbReference type="SMART" id="SM00343">
    <property type="entry name" value="ZnF_C2HC"/>
    <property type="match status" value="2"/>
</dbReference>
<dbReference type="PROSITE" id="PS50158">
    <property type="entry name" value="ZF_CCHC"/>
    <property type="match status" value="1"/>
</dbReference>
<feature type="domain" description="CCHC-type" evidence="2">
    <location>
        <begin position="104"/>
        <end position="118"/>
    </location>
</feature>
<dbReference type="EMBL" id="VYZN01000055">
    <property type="protein sequence ID" value="KAE9526266.1"/>
    <property type="molecule type" value="Genomic_DNA"/>
</dbReference>
<dbReference type="AlphaFoldDB" id="A0A6G0T612"/>
<comment type="caution">
    <text evidence="3">The sequence shown here is derived from an EMBL/GenBank/DDBJ whole genome shotgun (WGS) entry which is preliminary data.</text>
</comment>
<evidence type="ECO:0000259" key="2">
    <source>
        <dbReference type="PROSITE" id="PS50158"/>
    </source>
</evidence>
<gene>
    <name evidence="3" type="ORF">AGLY_013897</name>
</gene>
<keyword evidence="1" id="KW-0479">Metal-binding</keyword>
<dbReference type="SUPFAM" id="SSF57756">
    <property type="entry name" value="Retrovirus zinc finger-like domains"/>
    <property type="match status" value="1"/>
</dbReference>
<evidence type="ECO:0000313" key="3">
    <source>
        <dbReference type="EMBL" id="KAE9526266.1"/>
    </source>
</evidence>
<accession>A0A6G0T612</accession>